<sequence>MEVLNQIVNLNLHPINKDVYIKSCNKEILEKSSLQLDNFLDIKALMKIQEEAKILHNKAFYCSQGHTILLNKKDNNLSNDDPCNIEMTSDKGCIPHDLIPNDSYLNQLYQSQEFIYFIEKTLDVPKIFPYKDKLSSINYNYYEKNQQLGWHFDNASFAITLMIENADSGGIFEYINKGRDYEKNYLNKKLIQDVLTGRYPVKKIAVKPGTLLLFYGRNYLHRVTPVTSNKGRILVTLNYNLEEGIELSENARKTFFGRVN</sequence>
<dbReference type="PROSITE" id="PS51471">
    <property type="entry name" value="FE2OG_OXY"/>
    <property type="match status" value="1"/>
</dbReference>
<protein>
    <recommendedName>
        <fullName evidence="1">Fe2OG dioxygenase domain-containing protein</fullName>
    </recommendedName>
</protein>
<organism evidence="2">
    <name type="scientific">marine metagenome</name>
    <dbReference type="NCBI Taxonomy" id="408172"/>
    <lineage>
        <taxon>unclassified sequences</taxon>
        <taxon>metagenomes</taxon>
        <taxon>ecological metagenomes</taxon>
    </lineage>
</organism>
<feature type="domain" description="Fe2OG dioxygenase" evidence="1">
    <location>
        <begin position="133"/>
        <end position="241"/>
    </location>
</feature>
<dbReference type="EMBL" id="UINC01001463">
    <property type="protein sequence ID" value="SUZ81321.1"/>
    <property type="molecule type" value="Genomic_DNA"/>
</dbReference>
<evidence type="ECO:0000259" key="1">
    <source>
        <dbReference type="PROSITE" id="PS51471"/>
    </source>
</evidence>
<proteinExistence type="predicted"/>
<reference evidence="2" key="1">
    <citation type="submission" date="2018-05" db="EMBL/GenBank/DDBJ databases">
        <authorList>
            <person name="Lanie J.A."/>
            <person name="Ng W.-L."/>
            <person name="Kazmierczak K.M."/>
            <person name="Andrzejewski T.M."/>
            <person name="Davidsen T.M."/>
            <person name="Wayne K.J."/>
            <person name="Tettelin H."/>
            <person name="Glass J.I."/>
            <person name="Rusch D."/>
            <person name="Podicherti R."/>
            <person name="Tsui H.-C.T."/>
            <person name="Winkler M.E."/>
        </authorList>
    </citation>
    <scope>NUCLEOTIDE SEQUENCE</scope>
</reference>
<dbReference type="AlphaFoldDB" id="A0A381QPP2"/>
<dbReference type="Gene3D" id="2.60.120.620">
    <property type="entry name" value="q2cbj1_9rhob like domain"/>
    <property type="match status" value="1"/>
</dbReference>
<gene>
    <name evidence="2" type="ORF">METZ01_LOCUS34175</name>
</gene>
<dbReference type="InterPro" id="IPR005123">
    <property type="entry name" value="Oxoglu/Fe-dep_dioxygenase_dom"/>
</dbReference>
<dbReference type="Pfam" id="PF23169">
    <property type="entry name" value="HalD"/>
    <property type="match status" value="1"/>
</dbReference>
<evidence type="ECO:0000313" key="2">
    <source>
        <dbReference type="EMBL" id="SUZ81321.1"/>
    </source>
</evidence>
<accession>A0A381QPP2</accession>
<dbReference type="SUPFAM" id="SSF51197">
    <property type="entry name" value="Clavaminate synthase-like"/>
    <property type="match status" value="1"/>
</dbReference>
<name>A0A381QPP2_9ZZZZ</name>
<dbReference type="InterPro" id="IPR056470">
    <property type="entry name" value="BesD/HalB-like"/>
</dbReference>